<dbReference type="GeneID" id="17273559"/>
<dbReference type="PANTHER" id="PTHR47064">
    <property type="entry name" value="PUTATIVE (AFU_ORTHOLOGUE AFUA_1G08990)-RELATED"/>
    <property type="match status" value="1"/>
</dbReference>
<evidence type="ECO:0000256" key="1">
    <source>
        <dbReference type="SAM" id="MobiDB-lite"/>
    </source>
</evidence>
<dbReference type="PaxDb" id="2903-EOD28013"/>
<proteinExistence type="predicted"/>
<feature type="region of interest" description="Disordered" evidence="1">
    <location>
        <begin position="113"/>
        <end position="133"/>
    </location>
</feature>
<dbReference type="Gene3D" id="2.120.10.30">
    <property type="entry name" value="TolB, C-terminal domain"/>
    <property type="match status" value="1"/>
</dbReference>
<dbReference type="KEGG" id="ehx:EMIHUDRAFT_254182"/>
<feature type="domain" description="SMP-30/Gluconolactonase/LRE-like region" evidence="2">
    <location>
        <begin position="17"/>
        <end position="129"/>
    </location>
</feature>
<name>A0A0D3JWX8_EMIH1</name>
<sequence length="133" mass="14313">MRSIYSCELRGGSGAVIRNSDWREVATSWSDNQPLNSPFDVAVRQDGSVWFTDPSYAAAQGVRDPPVLGDWVWRHDSVSGAMEVVADGFVKPNGLAFSPDEAVLYVTDTGHATGRQGAAATDPGTARSRRAWA</sequence>
<dbReference type="Pfam" id="PF08450">
    <property type="entry name" value="SGL"/>
    <property type="match status" value="1"/>
</dbReference>
<dbReference type="EnsemblProtists" id="EOD28013">
    <property type="protein sequence ID" value="EOD28013"/>
    <property type="gene ID" value="EMIHUDRAFT_254182"/>
</dbReference>
<reference evidence="3" key="2">
    <citation type="submission" date="2024-10" db="UniProtKB">
        <authorList>
            <consortium name="EnsemblProtists"/>
        </authorList>
    </citation>
    <scope>IDENTIFICATION</scope>
</reference>
<evidence type="ECO:0000313" key="4">
    <source>
        <dbReference type="Proteomes" id="UP000013827"/>
    </source>
</evidence>
<dbReference type="Proteomes" id="UP000013827">
    <property type="component" value="Unassembled WGS sequence"/>
</dbReference>
<dbReference type="STRING" id="2903.R1CY72"/>
<dbReference type="HOGENOM" id="CLU_1910617_0_0_1"/>
<dbReference type="InterPro" id="IPR052988">
    <property type="entry name" value="Oryzine_lactonohydrolase"/>
</dbReference>
<dbReference type="SUPFAM" id="SSF63829">
    <property type="entry name" value="Calcium-dependent phosphotriesterase"/>
    <property type="match status" value="1"/>
</dbReference>
<dbReference type="InterPro" id="IPR011042">
    <property type="entry name" value="6-blade_b-propeller_TolB-like"/>
</dbReference>
<reference evidence="4" key="1">
    <citation type="journal article" date="2013" name="Nature">
        <title>Pan genome of the phytoplankton Emiliania underpins its global distribution.</title>
        <authorList>
            <person name="Read B.A."/>
            <person name="Kegel J."/>
            <person name="Klute M.J."/>
            <person name="Kuo A."/>
            <person name="Lefebvre S.C."/>
            <person name="Maumus F."/>
            <person name="Mayer C."/>
            <person name="Miller J."/>
            <person name="Monier A."/>
            <person name="Salamov A."/>
            <person name="Young J."/>
            <person name="Aguilar M."/>
            <person name="Claverie J.M."/>
            <person name="Frickenhaus S."/>
            <person name="Gonzalez K."/>
            <person name="Herman E.K."/>
            <person name="Lin Y.C."/>
            <person name="Napier J."/>
            <person name="Ogata H."/>
            <person name="Sarno A.F."/>
            <person name="Shmutz J."/>
            <person name="Schroeder D."/>
            <person name="de Vargas C."/>
            <person name="Verret F."/>
            <person name="von Dassow P."/>
            <person name="Valentin K."/>
            <person name="Van de Peer Y."/>
            <person name="Wheeler G."/>
            <person name="Dacks J.B."/>
            <person name="Delwiche C.F."/>
            <person name="Dyhrman S.T."/>
            <person name="Glockner G."/>
            <person name="John U."/>
            <person name="Richards T."/>
            <person name="Worden A.Z."/>
            <person name="Zhang X."/>
            <person name="Grigoriev I.V."/>
            <person name="Allen A.E."/>
            <person name="Bidle K."/>
            <person name="Borodovsky M."/>
            <person name="Bowler C."/>
            <person name="Brownlee C."/>
            <person name="Cock J.M."/>
            <person name="Elias M."/>
            <person name="Gladyshev V.N."/>
            <person name="Groth M."/>
            <person name="Guda C."/>
            <person name="Hadaegh A."/>
            <person name="Iglesias-Rodriguez M.D."/>
            <person name="Jenkins J."/>
            <person name="Jones B.M."/>
            <person name="Lawson T."/>
            <person name="Leese F."/>
            <person name="Lindquist E."/>
            <person name="Lobanov A."/>
            <person name="Lomsadze A."/>
            <person name="Malik S.B."/>
            <person name="Marsh M.E."/>
            <person name="Mackinder L."/>
            <person name="Mock T."/>
            <person name="Mueller-Roeber B."/>
            <person name="Pagarete A."/>
            <person name="Parker M."/>
            <person name="Probert I."/>
            <person name="Quesneville H."/>
            <person name="Raines C."/>
            <person name="Rensing S.A."/>
            <person name="Riano-Pachon D.M."/>
            <person name="Richier S."/>
            <person name="Rokitta S."/>
            <person name="Shiraiwa Y."/>
            <person name="Soanes D.M."/>
            <person name="van der Giezen M."/>
            <person name="Wahlund T.M."/>
            <person name="Williams B."/>
            <person name="Wilson W."/>
            <person name="Wolfe G."/>
            <person name="Wurch L.L."/>
        </authorList>
    </citation>
    <scope>NUCLEOTIDE SEQUENCE</scope>
</reference>
<protein>
    <recommendedName>
        <fullName evidence="2">SMP-30/Gluconolactonase/LRE-like region domain-containing protein</fullName>
    </recommendedName>
</protein>
<dbReference type="InterPro" id="IPR013658">
    <property type="entry name" value="SGL"/>
</dbReference>
<keyword evidence="4" id="KW-1185">Reference proteome</keyword>
<evidence type="ECO:0000313" key="3">
    <source>
        <dbReference type="EnsemblProtists" id="EOD28013"/>
    </source>
</evidence>
<dbReference type="RefSeq" id="XP_005780442.1">
    <property type="nucleotide sequence ID" value="XM_005780385.1"/>
</dbReference>
<accession>A0A0D3JWX8</accession>
<evidence type="ECO:0000259" key="2">
    <source>
        <dbReference type="Pfam" id="PF08450"/>
    </source>
</evidence>
<dbReference type="AlphaFoldDB" id="A0A0D3JWX8"/>
<dbReference type="PANTHER" id="PTHR47064:SF2">
    <property type="entry name" value="SMP-30_GLUCONOLACTONASE_LRE-LIKE REGION DOMAIN-CONTAINING PROTEIN-RELATED"/>
    <property type="match status" value="1"/>
</dbReference>
<organism evidence="3 4">
    <name type="scientific">Emiliania huxleyi (strain CCMP1516)</name>
    <dbReference type="NCBI Taxonomy" id="280463"/>
    <lineage>
        <taxon>Eukaryota</taxon>
        <taxon>Haptista</taxon>
        <taxon>Haptophyta</taxon>
        <taxon>Prymnesiophyceae</taxon>
        <taxon>Isochrysidales</taxon>
        <taxon>Noelaerhabdaceae</taxon>
        <taxon>Emiliania</taxon>
    </lineage>
</organism>